<evidence type="ECO:0000313" key="5">
    <source>
        <dbReference type="EMBL" id="SKB48241.1"/>
    </source>
</evidence>
<name>A0A1T5BLU4_9SPHI</name>
<organism evidence="5 6">
    <name type="scientific">Parapedobacter luteus</name>
    <dbReference type="NCBI Taxonomy" id="623280"/>
    <lineage>
        <taxon>Bacteria</taxon>
        <taxon>Pseudomonadati</taxon>
        <taxon>Bacteroidota</taxon>
        <taxon>Sphingobacteriia</taxon>
        <taxon>Sphingobacteriales</taxon>
        <taxon>Sphingobacteriaceae</taxon>
        <taxon>Parapedobacter</taxon>
    </lineage>
</organism>
<keyword evidence="3" id="KW-0804">Transcription</keyword>
<keyword evidence="1" id="KW-0805">Transcription regulation</keyword>
<dbReference type="Pfam" id="PF12833">
    <property type="entry name" value="HTH_18"/>
    <property type="match status" value="1"/>
</dbReference>
<dbReference type="PANTHER" id="PTHR46796">
    <property type="entry name" value="HTH-TYPE TRANSCRIPTIONAL ACTIVATOR RHAS-RELATED"/>
    <property type="match status" value="1"/>
</dbReference>
<dbReference type="GO" id="GO:0043565">
    <property type="term" value="F:sequence-specific DNA binding"/>
    <property type="evidence" value="ECO:0007669"/>
    <property type="project" value="InterPro"/>
</dbReference>
<dbReference type="InterPro" id="IPR009057">
    <property type="entry name" value="Homeodomain-like_sf"/>
</dbReference>
<keyword evidence="2" id="KW-0238">DNA-binding</keyword>
<dbReference type="STRING" id="623280.SAMN05660226_01571"/>
<dbReference type="Proteomes" id="UP000190541">
    <property type="component" value="Unassembled WGS sequence"/>
</dbReference>
<dbReference type="RefSeq" id="WP_079716247.1">
    <property type="nucleotide sequence ID" value="NZ_FUYS01000003.1"/>
</dbReference>
<sequence>MLNLTKGEYLGSVSKSIAAGGLIIGITDYRSGQSHSPLHAHENAHFSLVLKGTMVVGRKRHSGLQTAAERFPYIQSGEQHQTRLGTSSGKNINLEIEPAFLRRYDLNECHVTQMARSPGAMLMMLRFYNELQKANPCFTDHIDFLVLSLLQDRNKLSKVAPPSWVVILRDLLNVNWDKELSLQQLSEAAGVHPVTISKSFHRYFGCGLGDYRRRIKLERAVELIASGNSSLTSVACACGFFDQSHFIKSFKAGTGMLPKHLRFLSAIQDG</sequence>
<evidence type="ECO:0000256" key="3">
    <source>
        <dbReference type="ARBA" id="ARBA00023163"/>
    </source>
</evidence>
<dbReference type="InterPro" id="IPR018062">
    <property type="entry name" value="HTH_AraC-typ_CS"/>
</dbReference>
<dbReference type="PROSITE" id="PS00041">
    <property type="entry name" value="HTH_ARAC_FAMILY_1"/>
    <property type="match status" value="1"/>
</dbReference>
<dbReference type="GO" id="GO:0003700">
    <property type="term" value="F:DNA-binding transcription factor activity"/>
    <property type="evidence" value="ECO:0007669"/>
    <property type="project" value="InterPro"/>
</dbReference>
<proteinExistence type="predicted"/>
<dbReference type="SMART" id="SM00342">
    <property type="entry name" value="HTH_ARAC"/>
    <property type="match status" value="1"/>
</dbReference>
<feature type="domain" description="HTH araC/xylS-type" evidence="4">
    <location>
        <begin position="166"/>
        <end position="264"/>
    </location>
</feature>
<protein>
    <submittedName>
        <fullName evidence="5">AraC family transcriptional regulator</fullName>
    </submittedName>
</protein>
<keyword evidence="6" id="KW-1185">Reference proteome</keyword>
<gene>
    <name evidence="5" type="ORF">SAMN05660226_01571</name>
</gene>
<dbReference type="InterPro" id="IPR050204">
    <property type="entry name" value="AraC_XylS_family_regulators"/>
</dbReference>
<evidence type="ECO:0000256" key="2">
    <source>
        <dbReference type="ARBA" id="ARBA00023125"/>
    </source>
</evidence>
<dbReference type="AlphaFoldDB" id="A0A1T5BLU4"/>
<dbReference type="Gene3D" id="1.10.10.60">
    <property type="entry name" value="Homeodomain-like"/>
    <property type="match status" value="1"/>
</dbReference>
<dbReference type="SUPFAM" id="SSF46689">
    <property type="entry name" value="Homeodomain-like"/>
    <property type="match status" value="2"/>
</dbReference>
<reference evidence="5 6" key="1">
    <citation type="submission" date="2017-02" db="EMBL/GenBank/DDBJ databases">
        <authorList>
            <person name="Peterson S.W."/>
        </authorList>
    </citation>
    <scope>NUCLEOTIDE SEQUENCE [LARGE SCALE GENOMIC DNA]</scope>
    <source>
        <strain evidence="5 6">DSM 22899</strain>
    </source>
</reference>
<evidence type="ECO:0000256" key="1">
    <source>
        <dbReference type="ARBA" id="ARBA00023015"/>
    </source>
</evidence>
<evidence type="ECO:0000259" key="4">
    <source>
        <dbReference type="PROSITE" id="PS01124"/>
    </source>
</evidence>
<dbReference type="OrthoDB" id="511992at2"/>
<dbReference type="PROSITE" id="PS01124">
    <property type="entry name" value="HTH_ARAC_FAMILY_2"/>
    <property type="match status" value="1"/>
</dbReference>
<evidence type="ECO:0000313" key="6">
    <source>
        <dbReference type="Proteomes" id="UP000190541"/>
    </source>
</evidence>
<dbReference type="InterPro" id="IPR018060">
    <property type="entry name" value="HTH_AraC"/>
</dbReference>
<dbReference type="EMBL" id="FUYS01000003">
    <property type="protein sequence ID" value="SKB48241.1"/>
    <property type="molecule type" value="Genomic_DNA"/>
</dbReference>
<accession>A0A1T5BLU4</accession>